<dbReference type="RefSeq" id="WP_271635861.1">
    <property type="nucleotide sequence ID" value="NZ_CP094970.1"/>
</dbReference>
<evidence type="ECO:0000313" key="3">
    <source>
        <dbReference type="Proteomes" id="UP001164390"/>
    </source>
</evidence>
<proteinExistence type="predicted"/>
<feature type="region of interest" description="Disordered" evidence="1">
    <location>
        <begin position="90"/>
        <end position="123"/>
    </location>
</feature>
<gene>
    <name evidence="2" type="ORF">L0C25_07595</name>
</gene>
<sequence length="123" mass="13129">MRDAAVKARRGGSHRSTGVRWWQAVSAVVPITLVASAWGIAITATPASDTIDAKVDDHSDHGTPTVTDIPTDGFAKPTFGKVKKHQSALAPLSGFGKKQPTATALKSSPSRRPRSTRTTTRRR</sequence>
<dbReference type="AlphaFoldDB" id="A0AA46YMT0"/>
<accession>A0AA46YMT0</accession>
<dbReference type="Proteomes" id="UP001164390">
    <property type="component" value="Chromosome"/>
</dbReference>
<evidence type="ECO:0000313" key="2">
    <source>
        <dbReference type="EMBL" id="UYM06929.1"/>
    </source>
</evidence>
<dbReference type="KEGG" id="sgrg:L0C25_07595"/>
<organism evidence="2 3">
    <name type="scientific">Solicola gregarius</name>
    <dbReference type="NCBI Taxonomy" id="2908642"/>
    <lineage>
        <taxon>Bacteria</taxon>
        <taxon>Bacillati</taxon>
        <taxon>Actinomycetota</taxon>
        <taxon>Actinomycetes</taxon>
        <taxon>Propionibacteriales</taxon>
        <taxon>Nocardioidaceae</taxon>
        <taxon>Solicola</taxon>
    </lineage>
</organism>
<keyword evidence="3" id="KW-1185">Reference proteome</keyword>
<reference evidence="2" key="1">
    <citation type="submission" date="2022-01" db="EMBL/GenBank/DDBJ databases">
        <title>Nocardioidaceae gen. sp. A5X3R13.</title>
        <authorList>
            <person name="Lopez Marin M.A."/>
            <person name="Uhlik O."/>
        </authorList>
    </citation>
    <scope>NUCLEOTIDE SEQUENCE</scope>
    <source>
        <strain evidence="2">A5X3R13</strain>
    </source>
</reference>
<name>A0AA46YMT0_9ACTN</name>
<feature type="region of interest" description="Disordered" evidence="1">
    <location>
        <begin position="53"/>
        <end position="72"/>
    </location>
</feature>
<feature type="compositionally biased region" description="Basic residues" evidence="1">
    <location>
        <begin position="109"/>
        <end position="123"/>
    </location>
</feature>
<evidence type="ECO:0000256" key="1">
    <source>
        <dbReference type="SAM" id="MobiDB-lite"/>
    </source>
</evidence>
<protein>
    <submittedName>
        <fullName evidence="2">Uncharacterized protein</fullName>
    </submittedName>
</protein>
<dbReference type="EMBL" id="CP094970">
    <property type="protein sequence ID" value="UYM06929.1"/>
    <property type="molecule type" value="Genomic_DNA"/>
</dbReference>